<protein>
    <submittedName>
        <fullName evidence="5">Glycosyltransferase group 2</fullName>
    </submittedName>
</protein>
<dbReference type="InterPro" id="IPR029044">
    <property type="entry name" value="Nucleotide-diphossugar_trans"/>
</dbReference>
<dbReference type="Pfam" id="PF00535">
    <property type="entry name" value="Glycos_transf_2"/>
    <property type="match status" value="1"/>
</dbReference>
<dbReference type="Proteomes" id="UP000364291">
    <property type="component" value="Unassembled WGS sequence"/>
</dbReference>
<evidence type="ECO:0000256" key="2">
    <source>
        <dbReference type="ARBA" id="ARBA00022676"/>
    </source>
</evidence>
<dbReference type="GO" id="GO:0016757">
    <property type="term" value="F:glycosyltransferase activity"/>
    <property type="evidence" value="ECO:0007669"/>
    <property type="project" value="UniProtKB-KW"/>
</dbReference>
<organism evidence="5 6">
    <name type="scientific">Pandoraea apista</name>
    <dbReference type="NCBI Taxonomy" id="93218"/>
    <lineage>
        <taxon>Bacteria</taxon>
        <taxon>Pseudomonadati</taxon>
        <taxon>Pseudomonadota</taxon>
        <taxon>Betaproteobacteria</taxon>
        <taxon>Burkholderiales</taxon>
        <taxon>Burkholderiaceae</taxon>
        <taxon>Pandoraea</taxon>
    </lineage>
</organism>
<evidence type="ECO:0000259" key="4">
    <source>
        <dbReference type="Pfam" id="PF00535"/>
    </source>
</evidence>
<sequence length="272" mass="30764">MSVSKRPLVTFVVPAFNVPPDVLKESFQSIRAQTFEGFECIVVDESTDAGLAQACRLACAEDPRFIYVKPAQRIGLAGSLNLGIEKANGEWIARFDSDDICLPHRLEAQIAFLQQHPDVDILGGGLEIMNNEGITFATRRYPATHGEITKAMQLTTGIAHPTAMYRRSVVQNVGGYDPAFRFAEDLELWLRLMNVGARFANLQSTLVRYRQENVRRHRNHWKFNFRARTKNFSTSFLIRRMLGIAAVGAWTVIPARAQETIMKALLLRRTKR</sequence>
<dbReference type="InterPro" id="IPR050834">
    <property type="entry name" value="Glycosyltransf_2"/>
</dbReference>
<dbReference type="PANTHER" id="PTHR43685">
    <property type="entry name" value="GLYCOSYLTRANSFERASE"/>
    <property type="match status" value="1"/>
</dbReference>
<proteinExistence type="inferred from homology"/>
<evidence type="ECO:0000256" key="3">
    <source>
        <dbReference type="ARBA" id="ARBA00022679"/>
    </source>
</evidence>
<evidence type="ECO:0000256" key="1">
    <source>
        <dbReference type="ARBA" id="ARBA00006739"/>
    </source>
</evidence>
<dbReference type="RefSeq" id="WP_042113517.1">
    <property type="nucleotide sequence ID" value="NZ_JAZHOW010000021.1"/>
</dbReference>
<evidence type="ECO:0000313" key="6">
    <source>
        <dbReference type="Proteomes" id="UP000364291"/>
    </source>
</evidence>
<dbReference type="AlphaFoldDB" id="A0A5E5NXV6"/>
<dbReference type="SUPFAM" id="SSF53448">
    <property type="entry name" value="Nucleotide-diphospho-sugar transferases"/>
    <property type="match status" value="1"/>
</dbReference>
<gene>
    <name evidence="5" type="ORF">PAP18089_00069</name>
</gene>
<comment type="similarity">
    <text evidence="1">Belongs to the glycosyltransferase 2 family.</text>
</comment>
<dbReference type="Gene3D" id="3.90.550.10">
    <property type="entry name" value="Spore Coat Polysaccharide Biosynthesis Protein SpsA, Chain A"/>
    <property type="match status" value="1"/>
</dbReference>
<evidence type="ECO:0000313" key="5">
    <source>
        <dbReference type="EMBL" id="VVG69118.1"/>
    </source>
</evidence>
<keyword evidence="2" id="KW-0328">Glycosyltransferase</keyword>
<name>A0A5E5NXV6_9BURK</name>
<dbReference type="InterPro" id="IPR001173">
    <property type="entry name" value="Glyco_trans_2-like"/>
</dbReference>
<reference evidence="5 6" key="1">
    <citation type="submission" date="2019-08" db="EMBL/GenBank/DDBJ databases">
        <authorList>
            <person name="Peeters C."/>
        </authorList>
    </citation>
    <scope>NUCLEOTIDE SEQUENCE [LARGE SCALE GENOMIC DNA]</scope>
    <source>
        <strain evidence="5 6">LMG 18089</strain>
    </source>
</reference>
<dbReference type="KEGG" id="papi:SG18_07850"/>
<keyword evidence="3 5" id="KW-0808">Transferase</keyword>
<feature type="domain" description="Glycosyltransferase 2-like" evidence="4">
    <location>
        <begin position="11"/>
        <end position="173"/>
    </location>
</feature>
<accession>A0A5E5NXV6</accession>
<dbReference type="PANTHER" id="PTHR43685:SF5">
    <property type="entry name" value="GLYCOSYLTRANSFERASE EPSE-RELATED"/>
    <property type="match status" value="1"/>
</dbReference>
<dbReference type="EMBL" id="CABPSX010000001">
    <property type="protein sequence ID" value="VVG69118.1"/>
    <property type="molecule type" value="Genomic_DNA"/>
</dbReference>